<dbReference type="Gene3D" id="3.40.190.10">
    <property type="entry name" value="Periplasmic binding protein-like II"/>
    <property type="match status" value="2"/>
</dbReference>
<dbReference type="InterPro" id="IPR036390">
    <property type="entry name" value="WH_DNA-bd_sf"/>
</dbReference>
<dbReference type="Gene3D" id="1.10.10.10">
    <property type="entry name" value="Winged helix-like DNA-binding domain superfamily/Winged helix DNA-binding domain"/>
    <property type="match status" value="1"/>
</dbReference>
<proteinExistence type="inferred from homology"/>
<comment type="similarity">
    <text evidence="2">Belongs to the LysR transcriptional regulatory family.</text>
</comment>
<evidence type="ECO:0000256" key="2">
    <source>
        <dbReference type="ARBA" id="ARBA00009437"/>
    </source>
</evidence>
<comment type="function">
    <text evidence="1">NodD regulates the expression of the nodABCFE genes which encode other nodulation proteins. NodD is also a negative regulator of its own expression. Binds flavonoids as inducers.</text>
</comment>
<dbReference type="Pfam" id="PF03466">
    <property type="entry name" value="LysR_substrate"/>
    <property type="match status" value="1"/>
</dbReference>
<dbReference type="EMBL" id="JBGBZJ010000003">
    <property type="protein sequence ID" value="MEY9456456.1"/>
    <property type="molecule type" value="Genomic_DNA"/>
</dbReference>
<protein>
    <submittedName>
        <fullName evidence="7">LysR family glycine cleavage system transcriptional activator</fullName>
    </submittedName>
</protein>
<gene>
    <name evidence="7" type="ORF">ABIG07_005404</name>
</gene>
<dbReference type="Pfam" id="PF00126">
    <property type="entry name" value="HTH_1"/>
    <property type="match status" value="1"/>
</dbReference>
<feature type="domain" description="HTH lysR-type" evidence="6">
    <location>
        <begin position="6"/>
        <end position="63"/>
    </location>
</feature>
<name>A0ABV4FXW7_9BRAD</name>
<dbReference type="SUPFAM" id="SSF53850">
    <property type="entry name" value="Periplasmic binding protein-like II"/>
    <property type="match status" value="1"/>
</dbReference>
<dbReference type="CDD" id="cd08432">
    <property type="entry name" value="PBP2_GcdR_TrpI_HvrB_AmpR_like"/>
    <property type="match status" value="1"/>
</dbReference>
<dbReference type="PANTHER" id="PTHR30537:SF58">
    <property type="entry name" value="HTH-TYPE TRANSCRIPTIONAL REGULATOR PERR"/>
    <property type="match status" value="1"/>
</dbReference>
<dbReference type="PANTHER" id="PTHR30537">
    <property type="entry name" value="HTH-TYPE TRANSCRIPTIONAL REGULATOR"/>
    <property type="match status" value="1"/>
</dbReference>
<evidence type="ECO:0000259" key="6">
    <source>
        <dbReference type="PROSITE" id="PS50931"/>
    </source>
</evidence>
<dbReference type="SUPFAM" id="SSF46785">
    <property type="entry name" value="Winged helix' DNA-binding domain"/>
    <property type="match status" value="1"/>
</dbReference>
<evidence type="ECO:0000313" key="8">
    <source>
        <dbReference type="Proteomes" id="UP001565369"/>
    </source>
</evidence>
<organism evidence="7 8">
    <name type="scientific">Bradyrhizobium ottawaense</name>
    <dbReference type="NCBI Taxonomy" id="931866"/>
    <lineage>
        <taxon>Bacteria</taxon>
        <taxon>Pseudomonadati</taxon>
        <taxon>Pseudomonadota</taxon>
        <taxon>Alphaproteobacteria</taxon>
        <taxon>Hyphomicrobiales</taxon>
        <taxon>Nitrobacteraceae</taxon>
        <taxon>Bradyrhizobium</taxon>
    </lineage>
</organism>
<evidence type="ECO:0000256" key="4">
    <source>
        <dbReference type="ARBA" id="ARBA00023125"/>
    </source>
</evidence>
<reference evidence="7 8" key="1">
    <citation type="submission" date="2024-07" db="EMBL/GenBank/DDBJ databases">
        <title>Genomic Encyclopedia of Type Strains, Phase V (KMG-V): Genome sequencing to study the core and pangenomes of soil and plant-associated prokaryotes.</title>
        <authorList>
            <person name="Whitman W."/>
        </authorList>
    </citation>
    <scope>NUCLEOTIDE SEQUENCE [LARGE SCALE GENOMIC DNA]</scope>
    <source>
        <strain evidence="7 8">USDA 152</strain>
    </source>
</reference>
<evidence type="ECO:0000256" key="5">
    <source>
        <dbReference type="ARBA" id="ARBA00023163"/>
    </source>
</evidence>
<keyword evidence="8" id="KW-1185">Reference proteome</keyword>
<evidence type="ECO:0000256" key="1">
    <source>
        <dbReference type="ARBA" id="ARBA00003502"/>
    </source>
</evidence>
<dbReference type="PROSITE" id="PS50931">
    <property type="entry name" value="HTH_LYSR"/>
    <property type="match status" value="1"/>
</dbReference>
<dbReference type="InterPro" id="IPR058163">
    <property type="entry name" value="LysR-type_TF_proteobact-type"/>
</dbReference>
<sequence>MLLSSIPISSIRAFEAAARTGSFRDAANELHLTPSAVSHAIRKLESAMGTILFERSARAVRLTPAGENLMRHAGAAFDNLRRGIEEVAGRGPQLLRVHCAPSFAAQWLAPRLARFMAAEPQLEVRLAASTEYARFSNDDFDIDIVYGQPRAEGVEVIPLGEETVTPLCTPELAKKIRKPKDLLDQVLIRSEVKQVQWHQWFTANGLEAPAIHGMRFDRSFLAIAMASSGLGVTLESTRLAEREIATRRLVAPLAGRSVDIRYIGHHLVFPRASQQRRPIRVFAEWITREVAVAGPASSRSRVKSTG</sequence>
<keyword evidence="3" id="KW-0805">Transcription regulation</keyword>
<keyword evidence="5" id="KW-0804">Transcription</keyword>
<dbReference type="Proteomes" id="UP001565369">
    <property type="component" value="Unassembled WGS sequence"/>
</dbReference>
<comment type="caution">
    <text evidence="7">The sequence shown here is derived from an EMBL/GenBank/DDBJ whole genome shotgun (WGS) entry which is preliminary data.</text>
</comment>
<dbReference type="PRINTS" id="PR00039">
    <property type="entry name" value="HTHLYSR"/>
</dbReference>
<evidence type="ECO:0000256" key="3">
    <source>
        <dbReference type="ARBA" id="ARBA00023015"/>
    </source>
</evidence>
<evidence type="ECO:0000313" key="7">
    <source>
        <dbReference type="EMBL" id="MEY9456456.1"/>
    </source>
</evidence>
<dbReference type="InterPro" id="IPR005119">
    <property type="entry name" value="LysR_subst-bd"/>
</dbReference>
<dbReference type="InterPro" id="IPR036388">
    <property type="entry name" value="WH-like_DNA-bd_sf"/>
</dbReference>
<dbReference type="InterPro" id="IPR000847">
    <property type="entry name" value="LysR_HTH_N"/>
</dbReference>
<keyword evidence="4" id="KW-0238">DNA-binding</keyword>
<accession>A0ABV4FXW7</accession>